<reference evidence="1" key="2">
    <citation type="journal article" date="2015" name="Data Brief">
        <title>Shoot transcriptome of the giant reed, Arundo donax.</title>
        <authorList>
            <person name="Barrero R.A."/>
            <person name="Guerrero F.D."/>
            <person name="Moolhuijzen P."/>
            <person name="Goolsby J.A."/>
            <person name="Tidwell J."/>
            <person name="Bellgard S.E."/>
            <person name="Bellgard M.I."/>
        </authorList>
    </citation>
    <scope>NUCLEOTIDE SEQUENCE</scope>
    <source>
        <tissue evidence="1">Shoot tissue taken approximately 20 cm above the soil surface</tissue>
    </source>
</reference>
<name>A0A0A9H9H3_ARUDO</name>
<protein>
    <submittedName>
        <fullName evidence="1">Uncharacterized protein</fullName>
    </submittedName>
</protein>
<accession>A0A0A9H9H3</accession>
<dbReference type="AlphaFoldDB" id="A0A0A9H9H3"/>
<sequence length="30" mass="3661">MEAARYNQLRSRYLRVLSFETQWKLSTVIT</sequence>
<organism evidence="1">
    <name type="scientific">Arundo donax</name>
    <name type="common">Giant reed</name>
    <name type="synonym">Donax arundinaceus</name>
    <dbReference type="NCBI Taxonomy" id="35708"/>
    <lineage>
        <taxon>Eukaryota</taxon>
        <taxon>Viridiplantae</taxon>
        <taxon>Streptophyta</taxon>
        <taxon>Embryophyta</taxon>
        <taxon>Tracheophyta</taxon>
        <taxon>Spermatophyta</taxon>
        <taxon>Magnoliopsida</taxon>
        <taxon>Liliopsida</taxon>
        <taxon>Poales</taxon>
        <taxon>Poaceae</taxon>
        <taxon>PACMAD clade</taxon>
        <taxon>Arundinoideae</taxon>
        <taxon>Arundineae</taxon>
        <taxon>Arundo</taxon>
    </lineage>
</organism>
<evidence type="ECO:0000313" key="1">
    <source>
        <dbReference type="EMBL" id="JAE33845.1"/>
    </source>
</evidence>
<proteinExistence type="predicted"/>
<dbReference type="EMBL" id="GBRH01164051">
    <property type="protein sequence ID" value="JAE33845.1"/>
    <property type="molecule type" value="Transcribed_RNA"/>
</dbReference>
<reference evidence="1" key="1">
    <citation type="submission" date="2014-09" db="EMBL/GenBank/DDBJ databases">
        <authorList>
            <person name="Magalhaes I.L.F."/>
            <person name="Oliveira U."/>
            <person name="Santos F.R."/>
            <person name="Vidigal T.H.D.A."/>
            <person name="Brescovit A.D."/>
            <person name="Santos A.J."/>
        </authorList>
    </citation>
    <scope>NUCLEOTIDE SEQUENCE</scope>
    <source>
        <tissue evidence="1">Shoot tissue taken approximately 20 cm above the soil surface</tissue>
    </source>
</reference>